<keyword evidence="1" id="KW-0175">Coiled coil</keyword>
<dbReference type="InterPro" id="IPR006652">
    <property type="entry name" value="Kelch_1"/>
</dbReference>
<sequence>MASGGRWECLKVPNVFDQRMEGRAAHTAAVIGDTMYIFGGCTGSHLYSGRMWTVDLADIVRRINAIPCEDEVDFVPTTSKLNLRTDPYASALVGFRAEGDAEIRGATAPKMSVGHFEDMTQKKRKRAVRAKRAGSPEVPIAGRQLMRTLSDRGYTSAERELRIQSMPTETIPWLADVSLELSDGDADKLTGTDISSRSLEAMVLEPKSFDSNISIDEVKQSLEKLSIEKETLGTKLEKAESTSDQYAKENEQLKKELEELKEANKVQEEAIKEQKVTIEDQEQRIECLVARQDDKDEGLEELRATSSSTIRELQQRIADLEEEVVEAQEEGKRVVKEYEQASEEVIEEMEASIGQNQIKLAQQQTKITQQGVQLSDMQIRIARKEATIAQQEGTIAEQDSKLEIANARIAQLEGIVEELKAAAVRIQEERSKLREEAVREASKDCKALSEKYAAEKEYWEQQLRDSKNEVDTAKRAHGVCEEQLDELTLKHEAAQKEHAEAVQDFEHLCCALRNDLNVQLAQQQASTDQDIAVLKDQIHKKDIAMRRMQEDHEAKVADFENLRSVLVSEMNLQLSNIQATKDKEIVDLTQRLKDGEAAMQALQAECETKLSEKCVEMAKLQEEAAQEREALLQECQSAEARVAEECAGRAAEKEARTKEVAELREAIKERDARLQEIEEEQVTMLSALGDNMANQRLYIQDLAKKYLGELIALEEQNATEIADIIRHVNK</sequence>
<dbReference type="EMBL" id="CAJHUC010003125">
    <property type="protein sequence ID" value="CAD7705428.1"/>
    <property type="molecule type" value="Genomic_DNA"/>
</dbReference>
<dbReference type="Proteomes" id="UP000708148">
    <property type="component" value="Unassembled WGS sequence"/>
</dbReference>
<dbReference type="Gene3D" id="2.120.10.80">
    <property type="entry name" value="Kelch-type beta propeller"/>
    <property type="match status" value="1"/>
</dbReference>
<accession>A0A8S1JC92</accession>
<dbReference type="Pfam" id="PF01344">
    <property type="entry name" value="Kelch_1"/>
    <property type="match status" value="1"/>
</dbReference>
<gene>
    <name evidence="2" type="ORF">OSTQU699_LOCUS10783</name>
</gene>
<evidence type="ECO:0000313" key="2">
    <source>
        <dbReference type="EMBL" id="CAD7705428.1"/>
    </source>
</evidence>
<dbReference type="Gene3D" id="1.20.5.340">
    <property type="match status" value="1"/>
</dbReference>
<reference evidence="2" key="1">
    <citation type="submission" date="2020-12" db="EMBL/GenBank/DDBJ databases">
        <authorList>
            <person name="Iha C."/>
        </authorList>
    </citation>
    <scope>NUCLEOTIDE SEQUENCE</scope>
</reference>
<feature type="coiled-coil region" evidence="1">
    <location>
        <begin position="395"/>
        <end position="504"/>
    </location>
</feature>
<name>A0A8S1JC92_9CHLO</name>
<proteinExistence type="predicted"/>
<dbReference type="SUPFAM" id="SSF117281">
    <property type="entry name" value="Kelch motif"/>
    <property type="match status" value="1"/>
</dbReference>
<protein>
    <submittedName>
        <fullName evidence="2">Uncharacterized protein</fullName>
    </submittedName>
</protein>
<organism evidence="2 3">
    <name type="scientific">Ostreobium quekettii</name>
    <dbReference type="NCBI Taxonomy" id="121088"/>
    <lineage>
        <taxon>Eukaryota</taxon>
        <taxon>Viridiplantae</taxon>
        <taxon>Chlorophyta</taxon>
        <taxon>core chlorophytes</taxon>
        <taxon>Ulvophyceae</taxon>
        <taxon>TCBD clade</taxon>
        <taxon>Bryopsidales</taxon>
        <taxon>Ostreobineae</taxon>
        <taxon>Ostreobiaceae</taxon>
        <taxon>Ostreobium</taxon>
    </lineage>
</organism>
<dbReference type="AlphaFoldDB" id="A0A8S1JC92"/>
<comment type="caution">
    <text evidence="2">The sequence shown here is derived from an EMBL/GenBank/DDBJ whole genome shotgun (WGS) entry which is preliminary data.</text>
</comment>
<feature type="coiled-coil region" evidence="1">
    <location>
        <begin position="215"/>
        <end position="344"/>
    </location>
</feature>
<feature type="coiled-coil region" evidence="1">
    <location>
        <begin position="585"/>
        <end position="680"/>
    </location>
</feature>
<dbReference type="InterPro" id="IPR015915">
    <property type="entry name" value="Kelch-typ_b-propeller"/>
</dbReference>
<evidence type="ECO:0000256" key="1">
    <source>
        <dbReference type="SAM" id="Coils"/>
    </source>
</evidence>
<dbReference type="OrthoDB" id="9973021at2759"/>
<keyword evidence="3" id="KW-1185">Reference proteome</keyword>
<evidence type="ECO:0000313" key="3">
    <source>
        <dbReference type="Proteomes" id="UP000708148"/>
    </source>
</evidence>